<dbReference type="InterPro" id="IPR011332">
    <property type="entry name" value="Ribosomal_zn-bd"/>
</dbReference>
<evidence type="ECO:0000256" key="2">
    <source>
        <dbReference type="ARBA" id="ARBA00022980"/>
    </source>
</evidence>
<evidence type="ECO:0000313" key="8">
    <source>
        <dbReference type="Proteomes" id="UP000009183"/>
    </source>
</evidence>
<dbReference type="HOGENOM" id="CLU_788483_0_0_1"/>
<dbReference type="eggNOG" id="KOG3464">
    <property type="taxonomic scope" value="Eukaryota"/>
</dbReference>
<dbReference type="Proteomes" id="UP000009183">
    <property type="component" value="Chromosome 1"/>
</dbReference>
<organism evidence="7 8">
    <name type="scientific">Vitis vinifera</name>
    <name type="common">Grape</name>
    <dbReference type="NCBI Taxonomy" id="29760"/>
    <lineage>
        <taxon>Eukaryota</taxon>
        <taxon>Viridiplantae</taxon>
        <taxon>Streptophyta</taxon>
        <taxon>Embryophyta</taxon>
        <taxon>Tracheophyta</taxon>
        <taxon>Spermatophyta</taxon>
        <taxon>Magnoliopsida</taxon>
        <taxon>eudicotyledons</taxon>
        <taxon>Gunneridae</taxon>
        <taxon>Pentapetalae</taxon>
        <taxon>rosids</taxon>
        <taxon>Vitales</taxon>
        <taxon>Vitaceae</taxon>
        <taxon>Viteae</taxon>
        <taxon>Vitis</taxon>
    </lineage>
</organism>
<dbReference type="PROSITE" id="PS01172">
    <property type="entry name" value="RIBOSOMAL_L44E"/>
    <property type="match status" value="1"/>
</dbReference>
<sequence length="352" mass="39608">MAQIPKPTRKTSCFPTFSRFCGKFPIKKSCDDPRSDNRKESRFGFSCSRFRVKKSAAKTVPVDASVPEKENRDDEIRPEKPEKPENLRSTSQNSGACHGTQVVLEKTAKTRYGTAQSITPENRKHLDRLDSSKGATCHKKRKLESKRSRLSQPSSPENVSATTSPAAPMARSDSFPARRRQKQPALRFENSPRDGKLAGKADSVIAMTIIMVTLAMMVICGRLFAILFTSAWFYFVPYLRSGSKSNESVNVPKTKKTYCKSKECRKHTLHKVTQYKKGKDSLAAQGKRRYDRKQSGYGGQTKPVFHKKAKTTKKIVLRLQCQGCKHVSQHPIKRCKHFEIGGDKKGKGTSLF</sequence>
<dbReference type="GO" id="GO:0003735">
    <property type="term" value="F:structural constituent of ribosome"/>
    <property type="evidence" value="ECO:0000318"/>
    <property type="project" value="GO_Central"/>
</dbReference>
<name>F6HF51_VITVI</name>
<keyword evidence="3 4" id="KW-0687">Ribonucleoprotein</keyword>
<keyword evidence="6" id="KW-1133">Transmembrane helix</keyword>
<reference evidence="8" key="1">
    <citation type="journal article" date="2007" name="Nature">
        <title>The grapevine genome sequence suggests ancestral hexaploidization in major angiosperm phyla.</title>
        <authorList>
            <consortium name="The French-Italian Public Consortium for Grapevine Genome Characterization."/>
            <person name="Jaillon O."/>
            <person name="Aury J.-M."/>
            <person name="Noel B."/>
            <person name="Policriti A."/>
            <person name="Clepet C."/>
            <person name="Casagrande A."/>
            <person name="Choisne N."/>
            <person name="Aubourg S."/>
            <person name="Vitulo N."/>
            <person name="Jubin C."/>
            <person name="Vezzi A."/>
            <person name="Legeai F."/>
            <person name="Hugueney P."/>
            <person name="Dasilva C."/>
            <person name="Horner D."/>
            <person name="Mica E."/>
            <person name="Jublot D."/>
            <person name="Poulain J."/>
            <person name="Bruyere C."/>
            <person name="Billault A."/>
            <person name="Segurens B."/>
            <person name="Gouyvenoux M."/>
            <person name="Ugarte E."/>
            <person name="Cattonaro F."/>
            <person name="Anthouard V."/>
            <person name="Vico V."/>
            <person name="Del Fabbro C."/>
            <person name="Alaux M."/>
            <person name="Di Gaspero G."/>
            <person name="Dumas V."/>
            <person name="Felice N."/>
            <person name="Paillard S."/>
            <person name="Juman I."/>
            <person name="Moroldo M."/>
            <person name="Scalabrin S."/>
            <person name="Canaguier A."/>
            <person name="Le Clainche I."/>
            <person name="Malacrida G."/>
            <person name="Durand E."/>
            <person name="Pesole G."/>
            <person name="Laucou V."/>
            <person name="Chatelet P."/>
            <person name="Merdinoglu D."/>
            <person name="Delledonne M."/>
            <person name="Pezzotti M."/>
            <person name="Lecharny A."/>
            <person name="Scarpelli C."/>
            <person name="Artiguenave F."/>
            <person name="Pe M.E."/>
            <person name="Valle G."/>
            <person name="Morgante M."/>
            <person name="Caboche M."/>
            <person name="Adam-Blondon A.-F."/>
            <person name="Weissenbach J."/>
            <person name="Quetier F."/>
            <person name="Wincker P."/>
        </authorList>
    </citation>
    <scope>NUCLEOTIDE SEQUENCE [LARGE SCALE GENOMIC DNA]</scope>
    <source>
        <strain evidence="8">cv. Pinot noir / PN40024</strain>
    </source>
</reference>
<evidence type="ECO:0000313" key="7">
    <source>
        <dbReference type="EMBL" id="CCB50991.1"/>
    </source>
</evidence>
<dbReference type="GO" id="GO:0022625">
    <property type="term" value="C:cytosolic large ribosomal subunit"/>
    <property type="evidence" value="ECO:0000318"/>
    <property type="project" value="GO_Central"/>
</dbReference>
<dbReference type="Gene3D" id="3.10.450.80">
    <property type="match status" value="1"/>
</dbReference>
<proteinExistence type="inferred from homology"/>
<feature type="compositionally biased region" description="Polar residues" evidence="5">
    <location>
        <begin position="152"/>
        <end position="165"/>
    </location>
</feature>
<dbReference type="SUPFAM" id="SSF57829">
    <property type="entry name" value="Zn-binding ribosomal proteins"/>
    <property type="match status" value="1"/>
</dbReference>
<evidence type="ECO:0000256" key="3">
    <source>
        <dbReference type="ARBA" id="ARBA00023274"/>
    </source>
</evidence>
<dbReference type="FunCoup" id="F6HF51">
    <property type="interactions" value="39"/>
</dbReference>
<dbReference type="InParanoid" id="F6HF51"/>
<dbReference type="Pfam" id="PF00935">
    <property type="entry name" value="Ribosomal_L44"/>
    <property type="match status" value="1"/>
</dbReference>
<comment type="similarity">
    <text evidence="1 4">Belongs to the eukaryotic ribosomal protein eL42 family.</text>
</comment>
<feature type="transmembrane region" description="Helical" evidence="6">
    <location>
        <begin position="204"/>
        <end position="235"/>
    </location>
</feature>
<dbReference type="FunFam" id="3.10.450.80:FF:000001">
    <property type="entry name" value="60S ribosomal protein L44"/>
    <property type="match status" value="1"/>
</dbReference>
<accession>F6HF51</accession>
<keyword evidence="8" id="KW-1185">Reference proteome</keyword>
<feature type="region of interest" description="Disordered" evidence="5">
    <location>
        <begin position="53"/>
        <end position="197"/>
    </location>
</feature>
<keyword evidence="6" id="KW-0812">Transmembrane</keyword>
<dbReference type="STRING" id="29760.F6HF51"/>
<evidence type="ECO:0008006" key="9">
    <source>
        <dbReference type="Google" id="ProtNLM"/>
    </source>
</evidence>
<feature type="compositionally biased region" description="Basic and acidic residues" evidence="5">
    <location>
        <begin position="66"/>
        <end position="86"/>
    </location>
</feature>
<dbReference type="InterPro" id="IPR000552">
    <property type="entry name" value="Ribosomal_eL44"/>
</dbReference>
<feature type="compositionally biased region" description="Basic and acidic residues" evidence="5">
    <location>
        <begin position="121"/>
        <end position="131"/>
    </location>
</feature>
<dbReference type="PaxDb" id="29760-VIT_01s0011g02080.t01"/>
<dbReference type="PANTHER" id="PTHR10369">
    <property type="entry name" value="60S RIBOSOMAL PROTEIN L36A/L44"/>
    <property type="match status" value="1"/>
</dbReference>
<gene>
    <name evidence="7" type="ordered locus">VIT_01s0011g02080</name>
</gene>
<dbReference type="EMBL" id="FN595752">
    <property type="protein sequence ID" value="CCB50991.1"/>
    <property type="molecule type" value="Genomic_DNA"/>
</dbReference>
<protein>
    <recommendedName>
        <fullName evidence="9">60S ribosomal protein L44</fullName>
    </recommendedName>
</protein>
<evidence type="ECO:0000256" key="1">
    <source>
        <dbReference type="ARBA" id="ARBA00009364"/>
    </source>
</evidence>
<dbReference type="InterPro" id="IPR053708">
    <property type="entry name" value="Ribosomal_LSU_eL42"/>
</dbReference>
<keyword evidence="6" id="KW-0472">Membrane</keyword>
<evidence type="ECO:0000256" key="4">
    <source>
        <dbReference type="RuleBase" id="RU000666"/>
    </source>
</evidence>
<dbReference type="AlphaFoldDB" id="F6HF51"/>
<evidence type="ECO:0000256" key="6">
    <source>
        <dbReference type="SAM" id="Phobius"/>
    </source>
</evidence>
<evidence type="ECO:0000256" key="5">
    <source>
        <dbReference type="SAM" id="MobiDB-lite"/>
    </source>
</evidence>
<dbReference type="OrthoDB" id="1886721at2759"/>
<feature type="region of interest" description="Disordered" evidence="5">
    <location>
        <begin position="278"/>
        <end position="303"/>
    </location>
</feature>
<keyword evidence="2 4" id="KW-0689">Ribosomal protein</keyword>
<dbReference type="ExpressionAtlas" id="F6HF51">
    <property type="expression patterns" value="baseline and differential"/>
</dbReference>
<dbReference type="GO" id="GO:0002181">
    <property type="term" value="P:cytoplasmic translation"/>
    <property type="evidence" value="ECO:0000318"/>
    <property type="project" value="GO_Central"/>
</dbReference>